<dbReference type="PANTHER" id="PTHR16515">
    <property type="entry name" value="PR DOMAIN ZINC FINGER PROTEIN"/>
    <property type="match status" value="1"/>
</dbReference>
<reference evidence="14" key="2">
    <citation type="submission" date="2023-11" db="UniProtKB">
        <authorList>
            <consortium name="WormBaseParasite"/>
        </authorList>
    </citation>
    <scope>IDENTIFICATION</scope>
</reference>
<evidence type="ECO:0000256" key="7">
    <source>
        <dbReference type="ARBA" id="ARBA00023015"/>
    </source>
</evidence>
<dbReference type="GO" id="GO:0005634">
    <property type="term" value="C:nucleus"/>
    <property type="evidence" value="ECO:0007669"/>
    <property type="project" value="UniProtKB-SubCell"/>
</dbReference>
<dbReference type="FunFam" id="3.30.160.60:FF:000450">
    <property type="entry name" value="PR domain zinc finger protein 14"/>
    <property type="match status" value="1"/>
</dbReference>
<evidence type="ECO:0000313" key="14">
    <source>
        <dbReference type="WBParaSite" id="TREG1_89690.1"/>
    </source>
</evidence>
<comment type="similarity">
    <text evidence="2">Belongs to the krueppel C2H2-type zinc-finger protein family.</text>
</comment>
<keyword evidence="5 11" id="KW-0863">Zinc-finger</keyword>
<accession>A0AA85KL85</accession>
<dbReference type="Proteomes" id="UP000050795">
    <property type="component" value="Unassembled WGS sequence"/>
</dbReference>
<dbReference type="PROSITE" id="PS00028">
    <property type="entry name" value="ZINC_FINGER_C2H2_1"/>
    <property type="match status" value="4"/>
</dbReference>
<feature type="domain" description="C2H2-type" evidence="12">
    <location>
        <begin position="320"/>
        <end position="347"/>
    </location>
</feature>
<evidence type="ECO:0000256" key="1">
    <source>
        <dbReference type="ARBA" id="ARBA00004123"/>
    </source>
</evidence>
<evidence type="ECO:0000256" key="5">
    <source>
        <dbReference type="ARBA" id="ARBA00022771"/>
    </source>
</evidence>
<proteinExistence type="inferred from homology"/>
<reference evidence="13" key="1">
    <citation type="submission" date="2022-06" db="EMBL/GenBank/DDBJ databases">
        <authorList>
            <person name="Berger JAMES D."/>
            <person name="Berger JAMES D."/>
        </authorList>
    </citation>
    <scope>NUCLEOTIDE SEQUENCE [LARGE SCALE GENOMIC DNA]</scope>
</reference>
<dbReference type="WBParaSite" id="TREG1_89690.1">
    <property type="protein sequence ID" value="TREG1_89690.1"/>
    <property type="gene ID" value="TREG1_89690"/>
</dbReference>
<keyword evidence="8" id="KW-0238">DNA-binding</keyword>
<evidence type="ECO:0000256" key="10">
    <source>
        <dbReference type="ARBA" id="ARBA00023242"/>
    </source>
</evidence>
<keyword evidence="4" id="KW-0677">Repeat</keyword>
<dbReference type="PROSITE" id="PS50157">
    <property type="entry name" value="ZINC_FINGER_C2H2_2"/>
    <property type="match status" value="5"/>
</dbReference>
<sequence length="410" mass="47266">MVYALNTDEVYFFSNQSERNPLGDMHLLLSHKNENWLNSTGNLSSINLPNKAHAERNNSHLNPYFNYPNVSQNGYNGYVNKIYTNNSSIKNYTVSDLHQSLQASKVFSQNDFTLQQLRPEQQTKSYVKTKHFDTSLSSSSDKSWDNILKLSENEYQKHNNNSCNETLAFSHVSLSMDSNNPSVVSTTPTSLMDFATDSSNASESFKRTENIVKSQLKAAHELETSPAHEGYTCDRCGKMFAYQYYRDKHLKYTRCMDQGDRKYPCKLCSRSFEKRDRLRIHVLHVHEKHRPHKCHLCGKNFSQSSSLNKHLRVHSGERPYKCCYCNKAFTASSILRTHIRQHSGEKPFKCKFCWKPFASHAAHDSHVRRTHAVETKISSVNQASQVDKFYESRITSNSIISNIEFGHTME</sequence>
<protein>
    <recommendedName>
        <fullName evidence="12">C2H2-type domain-containing protein</fullName>
    </recommendedName>
</protein>
<keyword evidence="10" id="KW-0539">Nucleus</keyword>
<evidence type="ECO:0000256" key="8">
    <source>
        <dbReference type="ARBA" id="ARBA00023125"/>
    </source>
</evidence>
<evidence type="ECO:0000313" key="13">
    <source>
        <dbReference type="Proteomes" id="UP000050795"/>
    </source>
</evidence>
<feature type="domain" description="C2H2-type" evidence="12">
    <location>
        <begin position="231"/>
        <end position="262"/>
    </location>
</feature>
<evidence type="ECO:0000256" key="9">
    <source>
        <dbReference type="ARBA" id="ARBA00023163"/>
    </source>
</evidence>
<dbReference type="AlphaFoldDB" id="A0AA85KL85"/>
<organism evidence="13 14">
    <name type="scientific">Trichobilharzia regenti</name>
    <name type="common">Nasal bird schistosome</name>
    <dbReference type="NCBI Taxonomy" id="157069"/>
    <lineage>
        <taxon>Eukaryota</taxon>
        <taxon>Metazoa</taxon>
        <taxon>Spiralia</taxon>
        <taxon>Lophotrochozoa</taxon>
        <taxon>Platyhelminthes</taxon>
        <taxon>Trematoda</taxon>
        <taxon>Digenea</taxon>
        <taxon>Strigeidida</taxon>
        <taxon>Schistosomatoidea</taxon>
        <taxon>Schistosomatidae</taxon>
        <taxon>Trichobilharzia</taxon>
    </lineage>
</organism>
<keyword evidence="9" id="KW-0804">Transcription</keyword>
<comment type="subcellular location">
    <subcellularLocation>
        <location evidence="1">Nucleus</location>
    </subcellularLocation>
</comment>
<dbReference type="GO" id="GO:0000977">
    <property type="term" value="F:RNA polymerase II transcription regulatory region sequence-specific DNA binding"/>
    <property type="evidence" value="ECO:0007669"/>
    <property type="project" value="TreeGrafter"/>
</dbReference>
<keyword evidence="3" id="KW-0479">Metal-binding</keyword>
<feature type="domain" description="C2H2-type" evidence="12">
    <location>
        <begin position="263"/>
        <end position="291"/>
    </location>
</feature>
<dbReference type="SMART" id="SM00355">
    <property type="entry name" value="ZnF_C2H2"/>
    <property type="match status" value="5"/>
</dbReference>
<dbReference type="PANTHER" id="PTHR16515:SF19">
    <property type="entry name" value="PR DOMAIN ZINC FINGER PROTEIN 14"/>
    <property type="match status" value="1"/>
</dbReference>
<evidence type="ECO:0000256" key="2">
    <source>
        <dbReference type="ARBA" id="ARBA00006991"/>
    </source>
</evidence>
<evidence type="ECO:0000256" key="11">
    <source>
        <dbReference type="PROSITE-ProRule" id="PRU00042"/>
    </source>
</evidence>
<keyword evidence="7" id="KW-0805">Transcription regulation</keyword>
<dbReference type="GO" id="GO:0006357">
    <property type="term" value="P:regulation of transcription by RNA polymerase II"/>
    <property type="evidence" value="ECO:0007669"/>
    <property type="project" value="TreeGrafter"/>
</dbReference>
<dbReference type="InterPro" id="IPR013087">
    <property type="entry name" value="Znf_C2H2_type"/>
</dbReference>
<dbReference type="InterPro" id="IPR050331">
    <property type="entry name" value="Zinc_finger"/>
</dbReference>
<name>A0AA85KL85_TRIRE</name>
<dbReference type="GO" id="GO:0008270">
    <property type="term" value="F:zinc ion binding"/>
    <property type="evidence" value="ECO:0007669"/>
    <property type="project" value="UniProtKB-KW"/>
</dbReference>
<evidence type="ECO:0000256" key="3">
    <source>
        <dbReference type="ARBA" id="ARBA00022723"/>
    </source>
</evidence>
<evidence type="ECO:0000256" key="6">
    <source>
        <dbReference type="ARBA" id="ARBA00022833"/>
    </source>
</evidence>
<dbReference type="Gene3D" id="3.30.160.60">
    <property type="entry name" value="Classic Zinc Finger"/>
    <property type="match status" value="4"/>
</dbReference>
<feature type="domain" description="C2H2-type" evidence="12">
    <location>
        <begin position="292"/>
        <end position="319"/>
    </location>
</feature>
<evidence type="ECO:0000256" key="4">
    <source>
        <dbReference type="ARBA" id="ARBA00022737"/>
    </source>
</evidence>
<keyword evidence="13" id="KW-1185">Reference proteome</keyword>
<evidence type="ECO:0000259" key="12">
    <source>
        <dbReference type="PROSITE" id="PS50157"/>
    </source>
</evidence>
<dbReference type="Pfam" id="PF00096">
    <property type="entry name" value="zf-C2H2"/>
    <property type="match status" value="2"/>
</dbReference>
<keyword evidence="6" id="KW-0862">Zinc</keyword>
<dbReference type="FunFam" id="3.30.160.60:FF:000093">
    <property type="entry name" value="zinc finger protein 668 isoform X1"/>
    <property type="match status" value="1"/>
</dbReference>
<dbReference type="SUPFAM" id="SSF57667">
    <property type="entry name" value="beta-beta-alpha zinc fingers"/>
    <property type="match status" value="2"/>
</dbReference>
<dbReference type="InterPro" id="IPR036236">
    <property type="entry name" value="Znf_C2H2_sf"/>
</dbReference>
<feature type="domain" description="C2H2-type" evidence="12">
    <location>
        <begin position="348"/>
        <end position="376"/>
    </location>
</feature>